<keyword evidence="4" id="KW-0547">Nucleotide-binding</keyword>
<keyword evidence="8" id="KW-0809">Transit peptide</keyword>
<dbReference type="EMBL" id="BEXD01002146">
    <property type="protein sequence ID" value="GBB97176.1"/>
    <property type="molecule type" value="Genomic_DNA"/>
</dbReference>
<dbReference type="InterPro" id="IPR007379">
    <property type="entry name" value="Tim44-like_dom"/>
</dbReference>
<evidence type="ECO:0000256" key="2">
    <source>
        <dbReference type="ARBA" id="ARBA00009597"/>
    </source>
</evidence>
<evidence type="ECO:0000256" key="4">
    <source>
        <dbReference type="ARBA" id="ARBA00022741"/>
    </source>
</evidence>
<accession>A0A2Z6RYJ4</accession>
<organism evidence="15 17">
    <name type="scientific">Rhizophagus clarus</name>
    <dbReference type="NCBI Taxonomy" id="94130"/>
    <lineage>
        <taxon>Eukaryota</taxon>
        <taxon>Fungi</taxon>
        <taxon>Fungi incertae sedis</taxon>
        <taxon>Mucoromycota</taxon>
        <taxon>Glomeromycotina</taxon>
        <taxon>Glomeromycetes</taxon>
        <taxon>Glomerales</taxon>
        <taxon>Glomeraceae</taxon>
        <taxon>Rhizophagus</taxon>
    </lineage>
</organism>
<keyword evidence="3 13" id="KW-0813">Transport</keyword>
<dbReference type="OrthoDB" id="10265990at2759"/>
<keyword evidence="10 13" id="KW-0496">Mitochondrion</keyword>
<keyword evidence="6" id="KW-0067">ATP-binding</keyword>
<evidence type="ECO:0000256" key="10">
    <source>
        <dbReference type="ARBA" id="ARBA00023128"/>
    </source>
</evidence>
<proteinExistence type="inferred from homology"/>
<comment type="similarity">
    <text evidence="2 13">Belongs to the Tim44 family.</text>
</comment>
<evidence type="ECO:0000256" key="9">
    <source>
        <dbReference type="ARBA" id="ARBA00023010"/>
    </source>
</evidence>
<reference evidence="15 17" key="1">
    <citation type="submission" date="2017-11" db="EMBL/GenBank/DDBJ databases">
        <title>The genome of Rhizophagus clarus HR1 reveals common genetic basis of auxotrophy among arbuscular mycorrhizal fungi.</title>
        <authorList>
            <person name="Kobayashi Y."/>
        </authorList>
    </citation>
    <scope>NUCLEOTIDE SEQUENCE [LARGE SCALE GENOMIC DNA]</scope>
    <source>
        <strain evidence="15 17">HR1</strain>
    </source>
</reference>
<keyword evidence="17" id="KW-1185">Reference proteome</keyword>
<keyword evidence="5 13" id="KW-0999">Mitochondrion inner membrane</keyword>
<evidence type="ECO:0000256" key="8">
    <source>
        <dbReference type="ARBA" id="ARBA00022946"/>
    </source>
</evidence>
<dbReference type="InterPro" id="IPR032710">
    <property type="entry name" value="NTF2-like_dom_sf"/>
</dbReference>
<evidence type="ECO:0000256" key="7">
    <source>
        <dbReference type="ARBA" id="ARBA00022927"/>
    </source>
</evidence>
<evidence type="ECO:0000313" key="17">
    <source>
        <dbReference type="Proteomes" id="UP000247702"/>
    </source>
</evidence>
<reference evidence="16" key="2">
    <citation type="submission" date="2019-10" db="EMBL/GenBank/DDBJ databases">
        <title>Conservation and host-specific expression of non-tandemly repeated heterogenous ribosome RNA gene in arbuscular mycorrhizal fungi.</title>
        <authorList>
            <person name="Maeda T."/>
            <person name="Kobayashi Y."/>
            <person name="Nakagawa T."/>
            <person name="Ezawa T."/>
            <person name="Yamaguchi K."/>
            <person name="Bino T."/>
            <person name="Nishimoto Y."/>
            <person name="Shigenobu S."/>
            <person name="Kawaguchi M."/>
        </authorList>
    </citation>
    <scope>NUCLEOTIDE SEQUENCE</scope>
    <source>
        <strain evidence="16">HR1</strain>
    </source>
</reference>
<dbReference type="InterPro" id="IPR039544">
    <property type="entry name" value="Tim44-like"/>
</dbReference>
<evidence type="ECO:0000259" key="14">
    <source>
        <dbReference type="SMART" id="SM00978"/>
    </source>
</evidence>
<dbReference type="Gene3D" id="3.10.450.240">
    <property type="match status" value="1"/>
</dbReference>
<dbReference type="GO" id="GO:0005743">
    <property type="term" value="C:mitochondrial inner membrane"/>
    <property type="evidence" value="ECO:0007669"/>
    <property type="project" value="UniProtKB-SubCell"/>
</dbReference>
<dbReference type="InterPro" id="IPR017303">
    <property type="entry name" value="Tim44"/>
</dbReference>
<keyword evidence="9 13" id="KW-0811">Translocation</keyword>
<dbReference type="GO" id="GO:0030150">
    <property type="term" value="P:protein import into mitochondrial matrix"/>
    <property type="evidence" value="ECO:0007669"/>
    <property type="project" value="InterPro"/>
</dbReference>
<evidence type="ECO:0000256" key="13">
    <source>
        <dbReference type="PIRNR" id="PIRNR037871"/>
    </source>
</evidence>
<evidence type="ECO:0000256" key="6">
    <source>
        <dbReference type="ARBA" id="ARBA00022840"/>
    </source>
</evidence>
<evidence type="ECO:0000313" key="15">
    <source>
        <dbReference type="EMBL" id="GBB97176.1"/>
    </source>
</evidence>
<dbReference type="GO" id="GO:0051087">
    <property type="term" value="F:protein-folding chaperone binding"/>
    <property type="evidence" value="ECO:0007669"/>
    <property type="project" value="InterPro"/>
</dbReference>
<keyword evidence="11 13" id="KW-0472">Membrane</keyword>
<dbReference type="GO" id="GO:0005524">
    <property type="term" value="F:ATP binding"/>
    <property type="evidence" value="ECO:0007669"/>
    <property type="project" value="UniProtKB-KW"/>
</dbReference>
<dbReference type="PANTHER" id="PTHR10721:SF1">
    <property type="entry name" value="MITOCHONDRIAL IMPORT INNER MEMBRANE TRANSLOCASE SUBUNIT TIM44"/>
    <property type="match status" value="1"/>
</dbReference>
<dbReference type="EMBL" id="BLAL01000162">
    <property type="protein sequence ID" value="GES86952.1"/>
    <property type="molecule type" value="Genomic_DNA"/>
</dbReference>
<dbReference type="Proteomes" id="UP000615446">
    <property type="component" value="Unassembled WGS sequence"/>
</dbReference>
<evidence type="ECO:0000256" key="1">
    <source>
        <dbReference type="ARBA" id="ARBA00004637"/>
    </source>
</evidence>
<evidence type="ECO:0000313" key="16">
    <source>
        <dbReference type="EMBL" id="GES86952.1"/>
    </source>
</evidence>
<dbReference type="FunFam" id="3.10.450.240:FF:000002">
    <property type="entry name" value="Mitochondrial import inner membrane translocase subunit TIM44"/>
    <property type="match status" value="1"/>
</dbReference>
<evidence type="ECO:0000256" key="12">
    <source>
        <dbReference type="ARBA" id="ARBA00074309"/>
    </source>
</evidence>
<keyword evidence="7 13" id="KW-0653">Protein transport</keyword>
<evidence type="ECO:0000256" key="11">
    <source>
        <dbReference type="ARBA" id="ARBA00023136"/>
    </source>
</evidence>
<dbReference type="Pfam" id="PF04280">
    <property type="entry name" value="Tim44"/>
    <property type="match status" value="1"/>
</dbReference>
<dbReference type="SMART" id="SM00978">
    <property type="entry name" value="Tim44"/>
    <property type="match status" value="1"/>
</dbReference>
<evidence type="ECO:0000256" key="5">
    <source>
        <dbReference type="ARBA" id="ARBA00022792"/>
    </source>
</evidence>
<feature type="domain" description="Tim44-like" evidence="14">
    <location>
        <begin position="267"/>
        <end position="421"/>
    </location>
</feature>
<comment type="caution">
    <text evidence="15">The sequence shown here is derived from an EMBL/GenBank/DDBJ whole genome shotgun (WGS) entry which is preliminary data.</text>
</comment>
<gene>
    <name evidence="16" type="ORF">RCL2_001398100</name>
    <name evidence="15" type="ORF">RclHR1_02930025</name>
</gene>
<sequence length="429" mass="49615">MIAPRALMFTFSNTLRTRSRFLIQLKYRPTHARRYTSPVAKFFETINEQIKKNKEFQHNVKLLQDQAGQLSESDTLRRAKEAYIKAKEGAESTTTLGSEKLKKSMDELKKSAEIVGSAVSDTIEKVNETPFVKESKEKISHFSDKVSTTTEPIRQTKVYTNIRDSLKETVDDSMYYGGFVDKETRRKMREQTLATRVVKPNPEAGSSIVLHKESAWKESWNRIKETNPIIQGIFSIKRNYEDSDNIFISYTRSITSTLGSLFEENETSQVMRQMKVIDPRFNLEEFMKEAREYIIPEIMEAYLKGDTSTLKEWCSEGTYNILTNGIKAQIQQGLISDSRILDIRDVEFVTAKVLENFDIPVLVLSFNTQEVIVFRDRLTNEIKYGSEDQIDQNTYGCVFTKQEDKLMDPVTNGWKIIDIAKSRSQRLLW</sequence>
<dbReference type="STRING" id="94130.A0A2Z6RYJ4"/>
<name>A0A2Z6RYJ4_9GLOM</name>
<dbReference type="PIRSF" id="PIRSF037871">
    <property type="entry name" value="TIM44"/>
    <property type="match status" value="1"/>
</dbReference>
<dbReference type="SUPFAM" id="SSF54427">
    <property type="entry name" value="NTF2-like"/>
    <property type="match status" value="1"/>
</dbReference>
<comment type="function">
    <text evidence="13">Essential component of the PAM complex, a complex required for the translocation of transit peptide-containing proteins from the inner membrane into the mitochondrial matrix in an ATP-dependent manner.</text>
</comment>
<dbReference type="PANTHER" id="PTHR10721">
    <property type="entry name" value="MITOCHONDRIAL IMPORT INNER MEMBRANE TRANSLOCASE SUBUNIT TIM44"/>
    <property type="match status" value="1"/>
</dbReference>
<dbReference type="Proteomes" id="UP000247702">
    <property type="component" value="Unassembled WGS sequence"/>
</dbReference>
<protein>
    <recommendedName>
        <fullName evidence="12 13">Mitochondrial import inner membrane translocase subunit TIM44</fullName>
    </recommendedName>
</protein>
<dbReference type="AlphaFoldDB" id="A0A2Z6RYJ4"/>
<comment type="subcellular location">
    <subcellularLocation>
        <location evidence="1">Mitochondrion inner membrane</location>
        <topology evidence="1">Peripheral membrane protein</topology>
    </subcellularLocation>
</comment>
<evidence type="ECO:0000256" key="3">
    <source>
        <dbReference type="ARBA" id="ARBA00022448"/>
    </source>
</evidence>